<evidence type="ECO:0000256" key="1">
    <source>
        <dbReference type="SAM" id="MobiDB-lite"/>
    </source>
</evidence>
<comment type="caution">
    <text evidence="2">The sequence shown here is derived from an EMBL/GenBank/DDBJ whole genome shotgun (WGS) entry which is preliminary data.</text>
</comment>
<feature type="region of interest" description="Disordered" evidence="1">
    <location>
        <begin position="36"/>
        <end position="61"/>
    </location>
</feature>
<accession>A0A836D2M8</accession>
<dbReference type="EMBL" id="JAEMGP010000005">
    <property type="protein sequence ID" value="KAG5208732.1"/>
    <property type="molecule type" value="Genomic_DNA"/>
</dbReference>
<organism evidence="2 3">
    <name type="scientific">Ovis aries</name>
    <name type="common">Sheep</name>
    <dbReference type="NCBI Taxonomy" id="9940"/>
    <lineage>
        <taxon>Eukaryota</taxon>
        <taxon>Metazoa</taxon>
        <taxon>Chordata</taxon>
        <taxon>Craniata</taxon>
        <taxon>Vertebrata</taxon>
        <taxon>Euteleostomi</taxon>
        <taxon>Mammalia</taxon>
        <taxon>Eutheria</taxon>
        <taxon>Laurasiatheria</taxon>
        <taxon>Artiodactyla</taxon>
        <taxon>Ruminantia</taxon>
        <taxon>Pecora</taxon>
        <taxon>Bovidae</taxon>
        <taxon>Caprinae</taxon>
        <taxon>Ovis</taxon>
    </lineage>
</organism>
<name>A0A836D2M8_SHEEP</name>
<evidence type="ECO:0000313" key="3">
    <source>
        <dbReference type="Proteomes" id="UP000664991"/>
    </source>
</evidence>
<sequence length="179" mass="20192">MARMLVLSERRAEDAFGGRLSTRMALQLLPAADSPRLLDPHRVPDSPPEQPLGPSSTRKRNSISVLLDSPGPYELSVALLRPWLSIIEVWLSREFFCLYEEKSEGERTLTGCLTYFQDHQVIFRFAGCFLLIESSQGRGQREKASSLVINKGKNHVVKASSSIEMRASIEDVKHCYKDQ</sequence>
<gene>
    <name evidence="2" type="ORF">JEQ12_016297</name>
</gene>
<reference evidence="2 3" key="1">
    <citation type="submission" date="2020-12" db="EMBL/GenBank/DDBJ databases">
        <title>De novo assembly of Tibetan sheep genome.</title>
        <authorList>
            <person name="Li X."/>
        </authorList>
    </citation>
    <scope>NUCLEOTIDE SEQUENCE [LARGE SCALE GENOMIC DNA]</scope>
    <source>
        <tissue evidence="2">Heart</tissue>
    </source>
</reference>
<proteinExistence type="predicted"/>
<protein>
    <submittedName>
        <fullName evidence="2">Uncharacterized protein</fullName>
    </submittedName>
</protein>
<dbReference type="Proteomes" id="UP000664991">
    <property type="component" value="Unassembled WGS sequence"/>
</dbReference>
<evidence type="ECO:0000313" key="2">
    <source>
        <dbReference type="EMBL" id="KAG5208732.1"/>
    </source>
</evidence>
<dbReference type="AlphaFoldDB" id="A0A836D2M8"/>